<dbReference type="CDD" id="cd00198">
    <property type="entry name" value="vWFA"/>
    <property type="match status" value="1"/>
</dbReference>
<reference evidence="2 3" key="1">
    <citation type="submission" date="2019-02" db="EMBL/GenBank/DDBJ databases">
        <title>Deep-cultivation of Planctomycetes and their phenomic and genomic characterization uncovers novel biology.</title>
        <authorList>
            <person name="Wiegand S."/>
            <person name="Jogler M."/>
            <person name="Boedeker C."/>
            <person name="Pinto D."/>
            <person name="Vollmers J."/>
            <person name="Rivas-Marin E."/>
            <person name="Kohn T."/>
            <person name="Peeters S.H."/>
            <person name="Heuer A."/>
            <person name="Rast P."/>
            <person name="Oberbeckmann S."/>
            <person name="Bunk B."/>
            <person name="Jeske O."/>
            <person name="Meyerdierks A."/>
            <person name="Storesund J.E."/>
            <person name="Kallscheuer N."/>
            <person name="Luecker S."/>
            <person name="Lage O.M."/>
            <person name="Pohl T."/>
            <person name="Merkel B.J."/>
            <person name="Hornburger P."/>
            <person name="Mueller R.-W."/>
            <person name="Bruemmer F."/>
            <person name="Labrenz M."/>
            <person name="Spormann A.M."/>
            <person name="Op den Camp H."/>
            <person name="Overmann J."/>
            <person name="Amann R."/>
            <person name="Jetten M.S.M."/>
            <person name="Mascher T."/>
            <person name="Medema M.H."/>
            <person name="Devos D.P."/>
            <person name="Kaster A.-K."/>
            <person name="Ovreas L."/>
            <person name="Rohde M."/>
            <person name="Galperin M.Y."/>
            <person name="Jogler C."/>
        </authorList>
    </citation>
    <scope>NUCLEOTIDE SEQUENCE [LARGE SCALE GENOMIC DNA]</scope>
    <source>
        <strain evidence="2 3">K23_9</strain>
    </source>
</reference>
<dbReference type="InterPro" id="IPR002881">
    <property type="entry name" value="DUF58"/>
</dbReference>
<dbReference type="PANTHER" id="PTHR33608">
    <property type="entry name" value="BLL2464 PROTEIN"/>
    <property type="match status" value="1"/>
</dbReference>
<protein>
    <recommendedName>
        <fullName evidence="1">VWFA domain-containing protein</fullName>
    </recommendedName>
</protein>
<evidence type="ECO:0000313" key="3">
    <source>
        <dbReference type="Proteomes" id="UP000319817"/>
    </source>
</evidence>
<dbReference type="InterPro" id="IPR036465">
    <property type="entry name" value="vWFA_dom_sf"/>
</dbReference>
<dbReference type="SUPFAM" id="SSF53300">
    <property type="entry name" value="vWA-like"/>
    <property type="match status" value="1"/>
</dbReference>
<accession>A0A517NTP7</accession>
<organism evidence="2 3">
    <name type="scientific">Stieleria marina</name>
    <dbReference type="NCBI Taxonomy" id="1930275"/>
    <lineage>
        <taxon>Bacteria</taxon>
        <taxon>Pseudomonadati</taxon>
        <taxon>Planctomycetota</taxon>
        <taxon>Planctomycetia</taxon>
        <taxon>Pirellulales</taxon>
        <taxon>Pirellulaceae</taxon>
        <taxon>Stieleria</taxon>
    </lineage>
</organism>
<dbReference type="OrthoDB" id="9780819at2"/>
<dbReference type="InterPro" id="IPR002035">
    <property type="entry name" value="VWF_A"/>
</dbReference>
<dbReference type="Gene3D" id="3.40.50.410">
    <property type="entry name" value="von Willebrand factor, type A domain"/>
    <property type="match status" value="1"/>
</dbReference>
<name>A0A517NTP7_9BACT</name>
<dbReference type="SMART" id="SM00327">
    <property type="entry name" value="VWA"/>
    <property type="match status" value="1"/>
</dbReference>
<evidence type="ECO:0000313" key="2">
    <source>
        <dbReference type="EMBL" id="QDT10489.1"/>
    </source>
</evidence>
<gene>
    <name evidence="2" type="ORF">K239x_24460</name>
</gene>
<dbReference type="AlphaFoldDB" id="A0A517NTP7"/>
<dbReference type="Proteomes" id="UP000319817">
    <property type="component" value="Chromosome"/>
</dbReference>
<dbReference type="EMBL" id="CP036526">
    <property type="protein sequence ID" value="QDT10489.1"/>
    <property type="molecule type" value="Genomic_DNA"/>
</dbReference>
<dbReference type="Pfam" id="PF01882">
    <property type="entry name" value="DUF58"/>
    <property type="match status" value="2"/>
</dbReference>
<sequence length="320" mass="36060">MRILDYIKPKELSRIARLQMLARGVVEGYCNGRHRSPHKGFSVEFKEHRPYVRGDDLKKIDWKAYGKSDRLYIREFEEETNLRCTLLVDRSGSMAYGGSRGGGMKAGGMKAGGTKSGGSETGGKTKHDFAVQLAASLTYLMLGQQDGAGLITFDDAPREIVPVRSRPSHLRAVLKPLTDEVSRRETDLGGVFRKIASKLKRRGMLIIISDGMGDVDSISKSLALFRSKNHEVIFFQILDPDEMDFPFSGRIQFRDIENPANEHTVDARSLQEAYLQRLAEHQSALVEACRQNRVDHVPLTTDRPFADGLHEYMSFRRRVS</sequence>
<keyword evidence="3" id="KW-1185">Reference proteome</keyword>
<evidence type="ECO:0000259" key="1">
    <source>
        <dbReference type="SMART" id="SM00327"/>
    </source>
</evidence>
<feature type="domain" description="VWFA" evidence="1">
    <location>
        <begin position="81"/>
        <end position="279"/>
    </location>
</feature>
<dbReference type="RefSeq" id="WP_145418088.1">
    <property type="nucleotide sequence ID" value="NZ_CP036526.1"/>
</dbReference>
<proteinExistence type="predicted"/>
<dbReference type="PANTHER" id="PTHR33608:SF7">
    <property type="entry name" value="DUF58 DOMAIN-CONTAINING PROTEIN"/>
    <property type="match status" value="1"/>
</dbReference>